<dbReference type="InterPro" id="IPR058240">
    <property type="entry name" value="rSAM_sf"/>
</dbReference>
<dbReference type="Gene3D" id="1.10.150.530">
    <property type="match status" value="1"/>
</dbReference>
<reference evidence="16 17" key="1">
    <citation type="submission" date="2018-06" db="EMBL/GenBank/DDBJ databases">
        <title>Complete genome of Desulfovibrio indonesiensis P37SLT.</title>
        <authorList>
            <person name="Crispim J.S."/>
            <person name="Vidigal P.M.P."/>
            <person name="Silva L.C.F."/>
            <person name="Laguardia C.N."/>
            <person name="Araujo L.C."/>
            <person name="Dias R.S."/>
            <person name="Sousa M.P."/>
            <person name="Paula S.O."/>
            <person name="Silva C."/>
        </authorList>
    </citation>
    <scope>NUCLEOTIDE SEQUENCE [LARGE SCALE GENOMIC DNA]</scope>
    <source>
        <strain evidence="16 17">P37SLT</strain>
    </source>
</reference>
<comment type="caution">
    <text evidence="16">The sequence shown here is derived from an EMBL/GenBank/DDBJ whole genome shotgun (WGS) entry which is preliminary data.</text>
</comment>
<dbReference type="PROSITE" id="PS51918">
    <property type="entry name" value="RADICAL_SAM"/>
    <property type="match status" value="1"/>
</dbReference>
<keyword evidence="9 14" id="KW-0819">tRNA processing</keyword>
<evidence type="ECO:0000256" key="3">
    <source>
        <dbReference type="ARBA" id="ARBA00022485"/>
    </source>
</evidence>
<evidence type="ECO:0000256" key="2">
    <source>
        <dbReference type="ARBA" id="ARBA00007544"/>
    </source>
</evidence>
<dbReference type="NCBIfam" id="TIGR00048">
    <property type="entry name" value="rRNA_mod_RlmN"/>
    <property type="match status" value="1"/>
</dbReference>
<gene>
    <name evidence="14 16" type="primary">rlmN</name>
    <name evidence="16" type="ORF">DPQ33_11385</name>
</gene>
<protein>
    <recommendedName>
        <fullName evidence="14">Probable dual-specificity RNA methyltransferase RlmN</fullName>
        <ecNumber evidence="14">2.1.1.192</ecNumber>
    </recommendedName>
    <alternativeName>
        <fullName evidence="14">23S rRNA (adenine(2503)-C(2))-methyltransferase</fullName>
    </alternativeName>
    <alternativeName>
        <fullName evidence="14">23S rRNA m2A2503 methyltransferase</fullName>
    </alternativeName>
    <alternativeName>
        <fullName evidence="14">Ribosomal RNA large subunit methyltransferase N</fullName>
    </alternativeName>
    <alternativeName>
        <fullName evidence="14">tRNA (adenine(37)-C(2))-methyltransferase</fullName>
    </alternativeName>
    <alternativeName>
        <fullName evidence="14">tRNA m2A37 methyltransferase</fullName>
    </alternativeName>
</protein>
<feature type="domain" description="Radical SAM core" evidence="15">
    <location>
        <begin position="96"/>
        <end position="337"/>
    </location>
</feature>
<dbReference type="EMBL" id="QMIE01000010">
    <property type="protein sequence ID" value="TVM16599.1"/>
    <property type="molecule type" value="Genomic_DNA"/>
</dbReference>
<dbReference type="RefSeq" id="WP_144303348.1">
    <property type="nucleotide sequence ID" value="NZ_QMIE01000010.1"/>
</dbReference>
<proteinExistence type="inferred from homology"/>
<evidence type="ECO:0000259" key="15">
    <source>
        <dbReference type="PROSITE" id="PS51918"/>
    </source>
</evidence>
<evidence type="ECO:0000313" key="16">
    <source>
        <dbReference type="EMBL" id="TVM16599.1"/>
    </source>
</evidence>
<evidence type="ECO:0000256" key="13">
    <source>
        <dbReference type="ARBA" id="ARBA00023157"/>
    </source>
</evidence>
<evidence type="ECO:0000313" key="17">
    <source>
        <dbReference type="Proteomes" id="UP000448292"/>
    </source>
</evidence>
<dbReference type="InterPro" id="IPR040072">
    <property type="entry name" value="Methyltransferase_A"/>
</dbReference>
<dbReference type="GO" id="GO:0005737">
    <property type="term" value="C:cytoplasm"/>
    <property type="evidence" value="ECO:0007669"/>
    <property type="project" value="UniProtKB-SubCell"/>
</dbReference>
<evidence type="ECO:0000256" key="5">
    <source>
        <dbReference type="ARBA" id="ARBA00022552"/>
    </source>
</evidence>
<evidence type="ECO:0000256" key="1">
    <source>
        <dbReference type="ARBA" id="ARBA00004496"/>
    </source>
</evidence>
<dbReference type="Proteomes" id="UP000448292">
    <property type="component" value="Unassembled WGS sequence"/>
</dbReference>
<dbReference type="InterPro" id="IPR027492">
    <property type="entry name" value="RNA_MTrfase_RlmN"/>
</dbReference>
<feature type="binding site" evidence="14">
    <location>
        <position position="114"/>
    </location>
    <ligand>
        <name>[4Fe-4S] cluster</name>
        <dbReference type="ChEBI" id="CHEBI:49883"/>
        <note>4Fe-4S-S-AdoMet</note>
    </ligand>
</feature>
<evidence type="ECO:0000256" key="11">
    <source>
        <dbReference type="ARBA" id="ARBA00023004"/>
    </source>
</evidence>
<evidence type="ECO:0000256" key="14">
    <source>
        <dbReference type="HAMAP-Rule" id="MF_01849"/>
    </source>
</evidence>
<feature type="binding site" evidence="14">
    <location>
        <position position="296"/>
    </location>
    <ligand>
        <name>S-adenosyl-L-methionine</name>
        <dbReference type="ChEBI" id="CHEBI:59789"/>
    </ligand>
</feature>
<keyword evidence="11 14" id="KW-0408">Iron</keyword>
<dbReference type="SUPFAM" id="SSF102114">
    <property type="entry name" value="Radical SAM enzymes"/>
    <property type="match status" value="1"/>
</dbReference>
<feature type="binding site" evidence="14">
    <location>
        <position position="110"/>
    </location>
    <ligand>
        <name>[4Fe-4S] cluster</name>
        <dbReference type="ChEBI" id="CHEBI:49883"/>
        <note>4Fe-4S-S-AdoMet</note>
    </ligand>
</feature>
<dbReference type="GO" id="GO:0051539">
    <property type="term" value="F:4 iron, 4 sulfur cluster binding"/>
    <property type="evidence" value="ECO:0007669"/>
    <property type="project" value="UniProtKB-UniRule"/>
</dbReference>
<keyword evidence="12 14" id="KW-0411">Iron-sulfur</keyword>
<dbReference type="PANTHER" id="PTHR30544">
    <property type="entry name" value="23S RRNA METHYLTRANSFERASE"/>
    <property type="match status" value="1"/>
</dbReference>
<dbReference type="GO" id="GO:0046872">
    <property type="term" value="F:metal ion binding"/>
    <property type="evidence" value="ECO:0007669"/>
    <property type="project" value="UniProtKB-KW"/>
</dbReference>
<evidence type="ECO:0000256" key="10">
    <source>
        <dbReference type="ARBA" id="ARBA00022723"/>
    </source>
</evidence>
<dbReference type="Pfam" id="PF04055">
    <property type="entry name" value="Radical_SAM"/>
    <property type="match status" value="1"/>
</dbReference>
<keyword evidence="6 14" id="KW-0489">Methyltransferase</keyword>
<dbReference type="GO" id="GO:0030488">
    <property type="term" value="P:tRNA methylation"/>
    <property type="evidence" value="ECO:0007669"/>
    <property type="project" value="UniProtKB-UniRule"/>
</dbReference>
<comment type="catalytic activity">
    <reaction evidence="14">
        <text>adenosine(2503) in 23S rRNA + 2 reduced [2Fe-2S]-[ferredoxin] + 2 S-adenosyl-L-methionine = 2-methyladenosine(2503) in 23S rRNA + 5'-deoxyadenosine + L-methionine + 2 oxidized [2Fe-2S]-[ferredoxin] + S-adenosyl-L-homocysteine</text>
        <dbReference type="Rhea" id="RHEA:42916"/>
        <dbReference type="Rhea" id="RHEA-COMP:10000"/>
        <dbReference type="Rhea" id="RHEA-COMP:10001"/>
        <dbReference type="Rhea" id="RHEA-COMP:10152"/>
        <dbReference type="Rhea" id="RHEA-COMP:10282"/>
        <dbReference type="ChEBI" id="CHEBI:17319"/>
        <dbReference type="ChEBI" id="CHEBI:33737"/>
        <dbReference type="ChEBI" id="CHEBI:33738"/>
        <dbReference type="ChEBI" id="CHEBI:57844"/>
        <dbReference type="ChEBI" id="CHEBI:57856"/>
        <dbReference type="ChEBI" id="CHEBI:59789"/>
        <dbReference type="ChEBI" id="CHEBI:74411"/>
        <dbReference type="ChEBI" id="CHEBI:74497"/>
        <dbReference type="EC" id="2.1.1.192"/>
    </reaction>
</comment>
<keyword evidence="5 14" id="KW-0698">rRNA processing</keyword>
<comment type="catalytic activity">
    <reaction evidence="14">
        <text>adenosine(37) in tRNA + 2 reduced [2Fe-2S]-[ferredoxin] + 2 S-adenosyl-L-methionine = 2-methyladenosine(37) in tRNA + 5'-deoxyadenosine + L-methionine + 2 oxidized [2Fe-2S]-[ferredoxin] + S-adenosyl-L-homocysteine</text>
        <dbReference type="Rhea" id="RHEA:43332"/>
        <dbReference type="Rhea" id="RHEA-COMP:10000"/>
        <dbReference type="Rhea" id="RHEA-COMP:10001"/>
        <dbReference type="Rhea" id="RHEA-COMP:10162"/>
        <dbReference type="Rhea" id="RHEA-COMP:10485"/>
        <dbReference type="ChEBI" id="CHEBI:17319"/>
        <dbReference type="ChEBI" id="CHEBI:33737"/>
        <dbReference type="ChEBI" id="CHEBI:33738"/>
        <dbReference type="ChEBI" id="CHEBI:57844"/>
        <dbReference type="ChEBI" id="CHEBI:57856"/>
        <dbReference type="ChEBI" id="CHEBI:59789"/>
        <dbReference type="ChEBI" id="CHEBI:74411"/>
        <dbReference type="ChEBI" id="CHEBI:74497"/>
        <dbReference type="EC" id="2.1.1.192"/>
    </reaction>
</comment>
<organism evidence="16 17">
    <name type="scientific">Oceanidesulfovibrio indonesiensis</name>
    <dbReference type="NCBI Taxonomy" id="54767"/>
    <lineage>
        <taxon>Bacteria</taxon>
        <taxon>Pseudomonadati</taxon>
        <taxon>Thermodesulfobacteriota</taxon>
        <taxon>Desulfovibrionia</taxon>
        <taxon>Desulfovibrionales</taxon>
        <taxon>Desulfovibrionaceae</taxon>
        <taxon>Oceanidesulfovibrio</taxon>
    </lineage>
</organism>
<dbReference type="CDD" id="cd01335">
    <property type="entry name" value="Radical_SAM"/>
    <property type="match status" value="1"/>
</dbReference>
<dbReference type="EC" id="2.1.1.192" evidence="14"/>
<dbReference type="InterPro" id="IPR048641">
    <property type="entry name" value="RlmN_N"/>
</dbReference>
<dbReference type="PIRSF" id="PIRSF006004">
    <property type="entry name" value="CHP00048"/>
    <property type="match status" value="1"/>
</dbReference>
<dbReference type="HAMAP" id="MF_01849">
    <property type="entry name" value="RNA_methyltr_RlmN"/>
    <property type="match status" value="1"/>
</dbReference>
<dbReference type="PANTHER" id="PTHR30544:SF5">
    <property type="entry name" value="RADICAL SAM CORE DOMAIN-CONTAINING PROTEIN"/>
    <property type="match status" value="1"/>
</dbReference>
<comment type="cofactor">
    <cofactor evidence="14">
        <name>[4Fe-4S] cluster</name>
        <dbReference type="ChEBI" id="CHEBI:49883"/>
    </cofactor>
    <text evidence="14">Binds 1 [4Fe-4S] cluster. The cluster is coordinated with 3 cysteines and an exchangeable S-adenosyl-L-methionine.</text>
</comment>
<feature type="active site" description="S-methylcysteine intermediate" evidence="14">
    <location>
        <position position="342"/>
    </location>
</feature>
<dbReference type="AlphaFoldDB" id="A0A7M3MDB3"/>
<feature type="binding site" evidence="14">
    <location>
        <position position="117"/>
    </location>
    <ligand>
        <name>[4Fe-4S] cluster</name>
        <dbReference type="ChEBI" id="CHEBI:49883"/>
        <note>4Fe-4S-S-AdoMet</note>
    </ligand>
</feature>
<keyword evidence="13 14" id="KW-1015">Disulfide bond</keyword>
<dbReference type="GO" id="GO:0070475">
    <property type="term" value="P:rRNA base methylation"/>
    <property type="evidence" value="ECO:0007669"/>
    <property type="project" value="UniProtKB-UniRule"/>
</dbReference>
<dbReference type="GO" id="GO:0002935">
    <property type="term" value="F:tRNA (adenine(37)-C2)-methyltransferase activity"/>
    <property type="evidence" value="ECO:0007669"/>
    <property type="project" value="UniProtKB-UniRule"/>
</dbReference>
<dbReference type="GO" id="GO:0000049">
    <property type="term" value="F:tRNA binding"/>
    <property type="evidence" value="ECO:0007669"/>
    <property type="project" value="UniProtKB-UniRule"/>
</dbReference>
<evidence type="ECO:0000256" key="9">
    <source>
        <dbReference type="ARBA" id="ARBA00022694"/>
    </source>
</evidence>
<accession>A0A7M3MDB3</accession>
<dbReference type="SFLD" id="SFLDS00029">
    <property type="entry name" value="Radical_SAM"/>
    <property type="match status" value="1"/>
</dbReference>
<evidence type="ECO:0000256" key="7">
    <source>
        <dbReference type="ARBA" id="ARBA00022679"/>
    </source>
</evidence>
<feature type="binding site" evidence="14">
    <location>
        <begin position="162"/>
        <end position="163"/>
    </location>
    <ligand>
        <name>S-adenosyl-L-methionine</name>
        <dbReference type="ChEBI" id="CHEBI:59789"/>
    </ligand>
</feature>
<comment type="caution">
    <text evidence="14">Lacks conserved residue(s) required for the propagation of feature annotation.</text>
</comment>
<keyword evidence="7 14" id="KW-0808">Transferase</keyword>
<feature type="binding site" evidence="14">
    <location>
        <position position="194"/>
    </location>
    <ligand>
        <name>S-adenosyl-L-methionine</name>
        <dbReference type="ChEBI" id="CHEBI:59789"/>
    </ligand>
</feature>
<dbReference type="InterPro" id="IPR004383">
    <property type="entry name" value="rRNA_lsu_MTrfase_RlmN/Cfr"/>
</dbReference>
<name>A0A7M3MDB3_9BACT</name>
<dbReference type="Gene3D" id="3.20.20.70">
    <property type="entry name" value="Aldolase class I"/>
    <property type="match status" value="1"/>
</dbReference>
<evidence type="ECO:0000256" key="4">
    <source>
        <dbReference type="ARBA" id="ARBA00022490"/>
    </source>
</evidence>
<dbReference type="GO" id="GO:0019843">
    <property type="term" value="F:rRNA binding"/>
    <property type="evidence" value="ECO:0007669"/>
    <property type="project" value="UniProtKB-UniRule"/>
</dbReference>
<keyword evidence="10 14" id="KW-0479">Metal-binding</keyword>
<dbReference type="InterPro" id="IPR013785">
    <property type="entry name" value="Aldolase_TIM"/>
</dbReference>
<dbReference type="OrthoDB" id="9793973at2"/>
<comment type="similarity">
    <text evidence="2 14">Belongs to the radical SAM superfamily. RlmN family.</text>
</comment>
<keyword evidence="4 14" id="KW-0963">Cytoplasm</keyword>
<keyword evidence="17" id="KW-1185">Reference proteome</keyword>
<dbReference type="SFLD" id="SFLDG01062">
    <property type="entry name" value="methyltransferase_(Class_A)"/>
    <property type="match status" value="1"/>
</dbReference>
<evidence type="ECO:0000256" key="6">
    <source>
        <dbReference type="ARBA" id="ARBA00022603"/>
    </source>
</evidence>
<dbReference type="GO" id="GO:0070040">
    <property type="term" value="F:rRNA (adenine(2503)-C2-)-methyltransferase activity"/>
    <property type="evidence" value="ECO:0007669"/>
    <property type="project" value="UniProtKB-UniRule"/>
</dbReference>
<keyword evidence="3 14" id="KW-0004">4Fe-4S</keyword>
<keyword evidence="8 14" id="KW-0949">S-adenosyl-L-methionine</keyword>
<evidence type="ECO:0000256" key="12">
    <source>
        <dbReference type="ARBA" id="ARBA00023014"/>
    </source>
</evidence>
<evidence type="ECO:0000256" key="8">
    <source>
        <dbReference type="ARBA" id="ARBA00022691"/>
    </source>
</evidence>
<comment type="miscellaneous">
    <text evidence="14">Reaction proceeds by a ping-pong mechanism involving intermediate methylation of a conserved cysteine residue.</text>
</comment>
<comment type="subcellular location">
    <subcellularLocation>
        <location evidence="1 14">Cytoplasm</location>
    </subcellularLocation>
</comment>
<dbReference type="Pfam" id="PF21016">
    <property type="entry name" value="RlmN_N"/>
    <property type="match status" value="1"/>
</dbReference>
<sequence>MAMLLDYSLPELEERFAAMGEPAYRARQVYQWLWQKGVTDPQDMTNLAKSLRTRLAEEEPLALPAVVRVQESSDGTVKLLLSLSDGESVETVLIPEKDHYTLCLSTQVGCAMGCTFCATGTMGFTRQMTPGEILSQVLLARRILEERKSELALRNLVFMGMGEPLNNLHNVLASLETITHELGLGFSTRRVTVSTVGVPEKLERLGASGLASLAVSLHAPTHELRNELMPRAESLCPLPELMERLMAYPLKPRQRITFEYILLGGVNDSPAHARDLVRLFSTFRGSRPKVNLIAFNPPAEGPELAYRAPAPEDVEQFLEILRGKDVTVMLRKSKGQDIGAACGQLRAAHEFGSGA</sequence>
<feature type="binding site" evidence="14">
    <location>
        <begin position="216"/>
        <end position="218"/>
    </location>
    <ligand>
        <name>S-adenosyl-L-methionine</name>
        <dbReference type="ChEBI" id="CHEBI:59789"/>
    </ligand>
</feature>
<dbReference type="SFLD" id="SFLDF00275">
    <property type="entry name" value="adenosine_C2_methyltransferase"/>
    <property type="match status" value="1"/>
</dbReference>
<comment type="function">
    <text evidence="14">Specifically methylates position 2 of adenine 2503 in 23S rRNA and position 2 of adenine 37 in tRNAs.</text>
</comment>
<feature type="active site" description="Proton acceptor" evidence="14">
    <location>
        <position position="90"/>
    </location>
</feature>
<dbReference type="InterPro" id="IPR007197">
    <property type="entry name" value="rSAM"/>
</dbReference>